<dbReference type="EMBL" id="SMRP01000017">
    <property type="protein sequence ID" value="TDG20249.1"/>
    <property type="molecule type" value="Genomic_DNA"/>
</dbReference>
<feature type="domain" description="Thiamine pyrophosphate enzyme N-terminal TPP-binding" evidence="1">
    <location>
        <begin position="23"/>
        <end position="92"/>
    </location>
</feature>
<name>A0A4V2ZYF6_9BURK</name>
<evidence type="ECO:0000313" key="3">
    <source>
        <dbReference type="Proteomes" id="UP000295722"/>
    </source>
</evidence>
<keyword evidence="3" id="KW-1185">Reference proteome</keyword>
<dbReference type="AlphaFoldDB" id="A0A4V2ZYF6"/>
<gene>
    <name evidence="2" type="ORF">EYW47_27565</name>
</gene>
<evidence type="ECO:0000313" key="2">
    <source>
        <dbReference type="EMBL" id="TDG20249.1"/>
    </source>
</evidence>
<dbReference type="Gene3D" id="3.40.50.970">
    <property type="match status" value="1"/>
</dbReference>
<organism evidence="2 3">
    <name type="scientific">Paraburkholderia silviterrae</name>
    <dbReference type="NCBI Taxonomy" id="2528715"/>
    <lineage>
        <taxon>Bacteria</taxon>
        <taxon>Pseudomonadati</taxon>
        <taxon>Pseudomonadota</taxon>
        <taxon>Betaproteobacteria</taxon>
        <taxon>Burkholderiales</taxon>
        <taxon>Burkholderiaceae</taxon>
        <taxon>Paraburkholderia</taxon>
    </lineage>
</organism>
<dbReference type="GO" id="GO:0030976">
    <property type="term" value="F:thiamine pyrophosphate binding"/>
    <property type="evidence" value="ECO:0007669"/>
    <property type="project" value="InterPro"/>
</dbReference>
<evidence type="ECO:0000259" key="1">
    <source>
        <dbReference type="Pfam" id="PF02776"/>
    </source>
</evidence>
<dbReference type="InterPro" id="IPR012001">
    <property type="entry name" value="Thiamin_PyroP_enz_TPP-bd_dom"/>
</dbReference>
<dbReference type="InterPro" id="IPR029061">
    <property type="entry name" value="THDP-binding"/>
</dbReference>
<dbReference type="Proteomes" id="UP000295722">
    <property type="component" value="Unassembled WGS sequence"/>
</dbReference>
<dbReference type="SUPFAM" id="SSF52518">
    <property type="entry name" value="Thiamin diphosphate-binding fold (THDP-binding)"/>
    <property type="match status" value="1"/>
</dbReference>
<accession>A0A4V2ZYF6</accession>
<sequence length="140" mass="14793">MPVPPRAGIVEAPPNQNASMATMTGGDAVYHALKAADVSCVFGIPSQHNPGLYDALCRHGVRPDIHRNAHPQAAVELARRPSALSGSILHAFYEAIPASFLPAVVRETANRLVGTDKINCAGTSGTHDRAVEFRLSSTQS</sequence>
<comment type="caution">
    <text evidence="2">The sequence shown here is derived from an EMBL/GenBank/DDBJ whole genome shotgun (WGS) entry which is preliminary data.</text>
</comment>
<dbReference type="Pfam" id="PF02776">
    <property type="entry name" value="TPP_enzyme_N"/>
    <property type="match status" value="1"/>
</dbReference>
<proteinExistence type="predicted"/>
<protein>
    <recommendedName>
        <fullName evidence="1">Thiamine pyrophosphate enzyme N-terminal TPP-binding domain-containing protein</fullName>
    </recommendedName>
</protein>
<reference evidence="2 3" key="1">
    <citation type="submission" date="2019-03" db="EMBL/GenBank/DDBJ databases">
        <title>Paraburkholderia sp. 4M-K11, isolated from subtropical forest soil.</title>
        <authorList>
            <person name="Gao Z.-H."/>
            <person name="Qiu L.-H."/>
        </authorList>
    </citation>
    <scope>NUCLEOTIDE SEQUENCE [LARGE SCALE GENOMIC DNA]</scope>
    <source>
        <strain evidence="2 3">4M-K11</strain>
    </source>
</reference>